<dbReference type="FunFam" id="3.90.550.50:FF:000019">
    <property type="entry name" value="Hexosyltransferase"/>
    <property type="match status" value="1"/>
</dbReference>
<evidence type="ECO:0000256" key="14">
    <source>
        <dbReference type="RuleBase" id="RU363063"/>
    </source>
</evidence>
<organism evidence="15 16">
    <name type="scientific">Channa striata</name>
    <name type="common">Snakehead murrel</name>
    <name type="synonym">Ophicephalus striatus</name>
    <dbReference type="NCBI Taxonomy" id="64152"/>
    <lineage>
        <taxon>Eukaryota</taxon>
        <taxon>Metazoa</taxon>
        <taxon>Chordata</taxon>
        <taxon>Craniata</taxon>
        <taxon>Vertebrata</taxon>
        <taxon>Euteleostomi</taxon>
        <taxon>Actinopterygii</taxon>
        <taxon>Neopterygii</taxon>
        <taxon>Teleostei</taxon>
        <taxon>Neoteleostei</taxon>
        <taxon>Acanthomorphata</taxon>
        <taxon>Anabantaria</taxon>
        <taxon>Anabantiformes</taxon>
        <taxon>Channoidei</taxon>
        <taxon>Channidae</taxon>
        <taxon>Channa</taxon>
    </lineage>
</organism>
<evidence type="ECO:0000256" key="10">
    <source>
        <dbReference type="ARBA" id="ARBA00023136"/>
    </source>
</evidence>
<evidence type="ECO:0000256" key="8">
    <source>
        <dbReference type="ARBA" id="ARBA00022989"/>
    </source>
</evidence>
<evidence type="ECO:0000256" key="4">
    <source>
        <dbReference type="ARBA" id="ARBA00022676"/>
    </source>
</evidence>
<evidence type="ECO:0000256" key="13">
    <source>
        <dbReference type="ARBA" id="ARBA00049239"/>
    </source>
</evidence>
<keyword evidence="11" id="KW-0325">Glycoprotein</keyword>
<dbReference type="EMBL" id="JAUPFM010000012">
    <property type="protein sequence ID" value="KAK2836043.1"/>
    <property type="molecule type" value="Genomic_DNA"/>
</dbReference>
<keyword evidence="5" id="KW-0808">Transferase</keyword>
<accession>A0AA88ME89</accession>
<reference evidence="15" key="1">
    <citation type="submission" date="2023-07" db="EMBL/GenBank/DDBJ databases">
        <title>Chromosome-level Genome Assembly of Striped Snakehead (Channa striata).</title>
        <authorList>
            <person name="Liu H."/>
        </authorList>
    </citation>
    <scope>NUCLEOTIDE SEQUENCE</scope>
    <source>
        <strain evidence="15">Gz</strain>
        <tissue evidence="15">Muscle</tissue>
    </source>
</reference>
<proteinExistence type="inferred from homology"/>
<evidence type="ECO:0000256" key="9">
    <source>
        <dbReference type="ARBA" id="ARBA00023034"/>
    </source>
</evidence>
<evidence type="ECO:0000256" key="6">
    <source>
        <dbReference type="ARBA" id="ARBA00022692"/>
    </source>
</evidence>
<keyword evidence="7 14" id="KW-0735">Signal-anchor</keyword>
<dbReference type="Pfam" id="PF01762">
    <property type="entry name" value="Galactosyl_T"/>
    <property type="match status" value="1"/>
</dbReference>
<comment type="caution">
    <text evidence="15">The sequence shown here is derived from an EMBL/GenBank/DDBJ whole genome shotgun (WGS) entry which is preliminary data.</text>
</comment>
<keyword evidence="6 14" id="KW-0812">Transmembrane</keyword>
<evidence type="ECO:0000256" key="5">
    <source>
        <dbReference type="ARBA" id="ARBA00022679"/>
    </source>
</evidence>
<dbReference type="Proteomes" id="UP001187415">
    <property type="component" value="Unassembled WGS sequence"/>
</dbReference>
<comment type="catalytic activity">
    <reaction evidence="12">
        <text>a neolactoside nLc4Cer(d18:1(4E)) + UDP-N-acetyl-alpha-D-glucosamine = a neolactoside IV(3)-beta-GlcNAc-nLc4Cer(d18:1(4E)) + UDP + H(+)</text>
        <dbReference type="Rhea" id="RHEA:23004"/>
        <dbReference type="ChEBI" id="CHEBI:15378"/>
        <dbReference type="ChEBI" id="CHEBI:17006"/>
        <dbReference type="ChEBI" id="CHEBI:57705"/>
        <dbReference type="ChEBI" id="CHEBI:58223"/>
        <dbReference type="ChEBI" id="CHEBI:142448"/>
    </reaction>
    <physiologicalReaction direction="left-to-right" evidence="12">
        <dbReference type="Rhea" id="RHEA:23005"/>
    </physiologicalReaction>
</comment>
<evidence type="ECO:0000256" key="1">
    <source>
        <dbReference type="ARBA" id="ARBA00004323"/>
    </source>
</evidence>
<feature type="transmembrane region" description="Helical" evidence="14">
    <location>
        <begin position="12"/>
        <end position="30"/>
    </location>
</feature>
<comment type="subcellular location">
    <subcellularLocation>
        <location evidence="1 14">Golgi apparatus membrane</location>
        <topology evidence="1 14">Single-pass type II membrane protein</topology>
    </subcellularLocation>
</comment>
<dbReference type="PANTHER" id="PTHR11214">
    <property type="entry name" value="BETA-1,3-N-ACETYLGLUCOSAMINYLTRANSFERASE"/>
    <property type="match status" value="1"/>
</dbReference>
<dbReference type="PANTHER" id="PTHR11214:SF21">
    <property type="entry name" value="LACTOSYLCERAMIDE 1,3-N-ACETYL-BETA-D-GLUCOSAMINYLTRANSFERASE"/>
    <property type="match status" value="1"/>
</dbReference>
<evidence type="ECO:0000313" key="16">
    <source>
        <dbReference type="Proteomes" id="UP001187415"/>
    </source>
</evidence>
<keyword evidence="10 14" id="KW-0472">Membrane</keyword>
<dbReference type="GO" id="GO:0030148">
    <property type="term" value="P:sphingolipid biosynthetic process"/>
    <property type="evidence" value="ECO:0007669"/>
    <property type="project" value="UniProtKB-ARBA"/>
</dbReference>
<evidence type="ECO:0000256" key="3">
    <source>
        <dbReference type="ARBA" id="ARBA00008661"/>
    </source>
</evidence>
<name>A0AA88ME89_CHASR</name>
<dbReference type="AlphaFoldDB" id="A0AA88ME89"/>
<evidence type="ECO:0000256" key="2">
    <source>
        <dbReference type="ARBA" id="ARBA00004922"/>
    </source>
</evidence>
<gene>
    <name evidence="15" type="ORF">Q5P01_016527</name>
</gene>
<dbReference type="EC" id="2.4.1.-" evidence="14"/>
<comment type="catalytic activity">
    <reaction evidence="13">
        <text>a beta-D-Gal-(1-&gt;4)-beta-D-Glc-(1&lt;-&gt;1)-Cer(d18:1(4E)) + UDP-N-acetyl-alpha-D-glucosamine = a beta-D-GlcNAc-(1-&gt;3)-beta-D-Gal-(1-&gt;4)-beta-D-Glc-(1&lt;-&gt;1)-Cer(d18:1(4E)) + UDP + H(+)</text>
        <dbReference type="Rhea" id="RHEA:13905"/>
        <dbReference type="ChEBI" id="CHEBI:15378"/>
        <dbReference type="ChEBI" id="CHEBI:17103"/>
        <dbReference type="ChEBI" id="CHEBI:17950"/>
        <dbReference type="ChEBI" id="CHEBI:57705"/>
        <dbReference type="ChEBI" id="CHEBI:58223"/>
        <dbReference type="EC" id="2.4.1.206"/>
    </reaction>
    <physiologicalReaction direction="left-to-right" evidence="13">
        <dbReference type="Rhea" id="RHEA:13906"/>
    </physiologicalReaction>
</comment>
<dbReference type="InterPro" id="IPR002659">
    <property type="entry name" value="Glyco_trans_31"/>
</dbReference>
<dbReference type="GO" id="GO:0047256">
    <property type="term" value="F:lactosylceramide 1,3-N-acetyl-beta-D-glucosaminyltransferase activity"/>
    <property type="evidence" value="ECO:0007669"/>
    <property type="project" value="UniProtKB-EC"/>
</dbReference>
<evidence type="ECO:0000256" key="12">
    <source>
        <dbReference type="ARBA" id="ARBA00048750"/>
    </source>
</evidence>
<comment type="pathway">
    <text evidence="2">Protein modification; protein glycosylation.</text>
</comment>
<evidence type="ECO:0000313" key="15">
    <source>
        <dbReference type="EMBL" id="KAK2836043.1"/>
    </source>
</evidence>
<keyword evidence="8 14" id="KW-1133">Transmembrane helix</keyword>
<keyword evidence="16" id="KW-1185">Reference proteome</keyword>
<dbReference type="Gene3D" id="3.90.550.50">
    <property type="match status" value="1"/>
</dbReference>
<evidence type="ECO:0000256" key="11">
    <source>
        <dbReference type="ARBA" id="ARBA00023180"/>
    </source>
</evidence>
<dbReference type="GO" id="GO:0000139">
    <property type="term" value="C:Golgi membrane"/>
    <property type="evidence" value="ECO:0007669"/>
    <property type="project" value="UniProtKB-SubCell"/>
</dbReference>
<protein>
    <recommendedName>
        <fullName evidence="14">Hexosyltransferase</fullName>
        <ecNumber evidence="14">2.4.1.-</ecNumber>
    </recommendedName>
</protein>
<dbReference type="GO" id="GO:0006493">
    <property type="term" value="P:protein O-linked glycosylation"/>
    <property type="evidence" value="ECO:0007669"/>
    <property type="project" value="TreeGrafter"/>
</dbReference>
<comment type="similarity">
    <text evidence="3 14">Belongs to the glycosyltransferase 31 family.</text>
</comment>
<sequence>MFVSFRRIHKCRCVQLLTTGLFLYAMIVYWEELDHHIVSHIKAYTHRYLINSYEFLNSSFTIASNHDHMKGGSHSLVGRIWNYSYLINHPGKCGEDGKFRENVLLLLFVKSSPENFEQRQVIRDTWGNESFIWSELGASVKVVFALGIHPDVRRRYRVQLALLQEDQTFGDLIQQNFLDTFHNLTAKLVLQFHWVHDYCPQARFFMSADDDIFVHLPNLVKYLRQLVRSKSGAKNLWVGHVHRGSPPVRQKHSKYHVPYDLYPWPSYPDYTAGAGYVLSSDVAAKIYHATLVLNPSIYIDDVFMGICAKTMGVSPQEHVYFSGEAKAPYHPCIYDHMITSHGHATDMSSLWEAATDPTVYSSYRGYIGNLYCKAVRAMLLCLPHYQNTYSCLAAFV</sequence>
<keyword evidence="9 14" id="KW-0333">Golgi apparatus</keyword>
<keyword evidence="4 14" id="KW-0328">Glycosyltransferase</keyword>
<evidence type="ECO:0000256" key="7">
    <source>
        <dbReference type="ARBA" id="ARBA00022968"/>
    </source>
</evidence>